<dbReference type="Proteomes" id="UP000313645">
    <property type="component" value="Unassembled WGS sequence"/>
</dbReference>
<protein>
    <submittedName>
        <fullName evidence="1">PilZ domain-containing protein</fullName>
    </submittedName>
</protein>
<reference evidence="1 2" key="1">
    <citation type="submission" date="2019-02" db="EMBL/GenBank/DDBJ databases">
        <title>Marinobacter halodurans sp. nov., a marine bacterium isolated from sea tidal flat.</title>
        <authorList>
            <person name="Yoo Y."/>
            <person name="Lee D.W."/>
            <person name="Kim B.S."/>
            <person name="Kim J.-J."/>
        </authorList>
    </citation>
    <scope>NUCLEOTIDE SEQUENCE [LARGE SCALE GENOMIC DNA]</scope>
    <source>
        <strain evidence="1 2">YJ-S3-2</strain>
    </source>
</reference>
<evidence type="ECO:0000313" key="2">
    <source>
        <dbReference type="Proteomes" id="UP000313645"/>
    </source>
</evidence>
<dbReference type="EMBL" id="SJDL01000001">
    <property type="protein sequence ID" value="TBW59578.1"/>
    <property type="molecule type" value="Genomic_DNA"/>
</dbReference>
<comment type="caution">
    <text evidence="1">The sequence shown here is derived from an EMBL/GenBank/DDBJ whole genome shotgun (WGS) entry which is preliminary data.</text>
</comment>
<accession>A0ABY1ZUL5</accession>
<organism evidence="1 2">
    <name type="scientific">Marinobacter halodurans</name>
    <dbReference type="NCBI Taxonomy" id="2528979"/>
    <lineage>
        <taxon>Bacteria</taxon>
        <taxon>Pseudomonadati</taxon>
        <taxon>Pseudomonadota</taxon>
        <taxon>Gammaproteobacteria</taxon>
        <taxon>Pseudomonadales</taxon>
        <taxon>Marinobacteraceae</taxon>
        <taxon>Marinobacter</taxon>
    </lineage>
</organism>
<sequence length="125" mass="14518">MEMNPADRRIKDRYEALCLRVRLTERGFFGRQKAQTDVQCLDINRYGMAALSPRPIPAGSRLLLDFSGKYISESRVAARIVSSHPFRTGYRLSIQFSYCQERRRYSRDVDNALSRIEGFYNQLAS</sequence>
<gene>
    <name evidence="1" type="ORF">EZI54_01085</name>
</gene>
<keyword evidence="2" id="KW-1185">Reference proteome</keyword>
<name>A0ABY1ZUL5_9GAMM</name>
<evidence type="ECO:0000313" key="1">
    <source>
        <dbReference type="EMBL" id="TBW59578.1"/>
    </source>
</evidence>
<proteinExistence type="predicted"/>